<dbReference type="PANTHER" id="PTHR43767:SF7">
    <property type="entry name" value="MEDIUM_LONG-CHAIN-FATTY-ACID--COA LIGASE FADD8"/>
    <property type="match status" value="1"/>
</dbReference>
<dbReference type="PROSITE" id="PS00455">
    <property type="entry name" value="AMP_BINDING"/>
    <property type="match status" value="1"/>
</dbReference>
<dbReference type="InterPro" id="IPR050237">
    <property type="entry name" value="ATP-dep_AMP-bd_enzyme"/>
</dbReference>
<feature type="domain" description="AMP-dependent synthetase/ligase" evidence="1">
    <location>
        <begin position="8"/>
        <end position="357"/>
    </location>
</feature>
<dbReference type="PATRIC" id="fig|48936.3.peg.2494"/>
<evidence type="ECO:0000313" key="3">
    <source>
        <dbReference type="EMBL" id="KHS45880.1"/>
    </source>
</evidence>
<evidence type="ECO:0000259" key="2">
    <source>
        <dbReference type="Pfam" id="PF13193"/>
    </source>
</evidence>
<dbReference type="InterPro" id="IPR042099">
    <property type="entry name" value="ANL_N_sf"/>
</dbReference>
<dbReference type="Pfam" id="PF00501">
    <property type="entry name" value="AMP-binding"/>
    <property type="match status" value="1"/>
</dbReference>
<dbReference type="Proteomes" id="UP000031338">
    <property type="component" value="Unassembled WGS sequence"/>
</dbReference>
<keyword evidence="4" id="KW-1185">Reference proteome</keyword>
<sequence>MDVRTQIRRAARYFAQQEALVHGHRRLTFSEAWLRGVKLANALAECGLQPGDRIATLEKNSIEAADIILAAAIGNYTRVPLYARNRCEAHAHMIASTGSRLALVDEALASELAGLDAQAPTLERIIIRDHNYENWLATASDRDPDPVVAPEDYCVIRHTGGTTGKPKGVAYRHRSWMTISAAFFSIGPQVAPGDAILHVGPLSHASGFLFVPAWYCGARNVMMDGFDPASFLDTLEQERISHAFVAPTMLNAIVHHDGAYGRHFPNLKFLLSASAPISEPTLRKSCQIFGNHVLHSGYGQTEILPIASMGPNEWFGEFEGSAPIRAVGRPMSGADIEIRNEDGKVLGPNEPGEIVARFENGQMEEFWNDPEETARRMEDGWVKTGDVGMIDTNGFLYLLDRNNDMIVSGGFNIYPTEIENVIADHPGVLEVAVFGVPHEKWGETPLAMVRVKPGAQITETEIIDLVRQRLGSAKKPSKVVFTAEPLPLSNVGKVLRSKLREPYWAGQDRRISGA</sequence>
<reference evidence="3 4" key="1">
    <citation type="submission" date="2014-10" db="EMBL/GenBank/DDBJ databases">
        <title>Draft genome sequence of Novosphingobium subterraneum DSM 12447.</title>
        <authorList>
            <person name="Gan H.M."/>
            <person name="Gan H.Y."/>
            <person name="Savka M.A."/>
        </authorList>
    </citation>
    <scope>NUCLEOTIDE SEQUENCE [LARGE SCALE GENOMIC DNA]</scope>
    <source>
        <strain evidence="3 4">DSM 12447</strain>
    </source>
</reference>
<dbReference type="Pfam" id="PF13193">
    <property type="entry name" value="AMP-binding_C"/>
    <property type="match status" value="1"/>
</dbReference>
<dbReference type="Gene3D" id="3.30.300.30">
    <property type="match status" value="1"/>
</dbReference>
<organism evidence="3 4">
    <name type="scientific">Novosphingobium subterraneum</name>
    <dbReference type="NCBI Taxonomy" id="48936"/>
    <lineage>
        <taxon>Bacteria</taxon>
        <taxon>Pseudomonadati</taxon>
        <taxon>Pseudomonadota</taxon>
        <taxon>Alphaproteobacteria</taxon>
        <taxon>Sphingomonadales</taxon>
        <taxon>Sphingomonadaceae</taxon>
        <taxon>Novosphingobium</taxon>
    </lineage>
</organism>
<dbReference type="STRING" id="48936.NJ75_02487"/>
<feature type="domain" description="AMP-binding enzyme C-terminal" evidence="2">
    <location>
        <begin position="417"/>
        <end position="493"/>
    </location>
</feature>
<dbReference type="EMBL" id="JRVC01000011">
    <property type="protein sequence ID" value="KHS45880.1"/>
    <property type="molecule type" value="Genomic_DNA"/>
</dbReference>
<dbReference type="SUPFAM" id="SSF56801">
    <property type="entry name" value="Acetyl-CoA synthetase-like"/>
    <property type="match status" value="1"/>
</dbReference>
<evidence type="ECO:0000259" key="1">
    <source>
        <dbReference type="Pfam" id="PF00501"/>
    </source>
</evidence>
<keyword evidence="3" id="KW-0808">Transferase</keyword>
<comment type="caution">
    <text evidence="3">The sequence shown here is derived from an EMBL/GenBank/DDBJ whole genome shotgun (WGS) entry which is preliminary data.</text>
</comment>
<evidence type="ECO:0000313" key="4">
    <source>
        <dbReference type="Proteomes" id="UP000031338"/>
    </source>
</evidence>
<dbReference type="InterPro" id="IPR000873">
    <property type="entry name" value="AMP-dep_synth/lig_dom"/>
</dbReference>
<dbReference type="RefSeq" id="WP_026108915.1">
    <property type="nucleotide sequence ID" value="NZ_JRVC01000011.1"/>
</dbReference>
<proteinExistence type="predicted"/>
<dbReference type="Gene3D" id="3.40.50.12780">
    <property type="entry name" value="N-terminal domain of ligase-like"/>
    <property type="match status" value="1"/>
</dbReference>
<accession>A0A0B8ZRW3</accession>
<dbReference type="AlphaFoldDB" id="A0A0B8ZRW3"/>
<dbReference type="PANTHER" id="PTHR43767">
    <property type="entry name" value="LONG-CHAIN-FATTY-ACID--COA LIGASE"/>
    <property type="match status" value="1"/>
</dbReference>
<keyword evidence="3" id="KW-0012">Acyltransferase</keyword>
<protein>
    <submittedName>
        <fullName evidence="3">Acyl-CoA synthetase</fullName>
        <ecNumber evidence="3">2.3.1.86</ecNumber>
    </submittedName>
</protein>
<name>A0A0B8ZRW3_9SPHN</name>
<gene>
    <name evidence="3" type="ORF">NJ75_02487</name>
</gene>
<dbReference type="GO" id="GO:0016877">
    <property type="term" value="F:ligase activity, forming carbon-sulfur bonds"/>
    <property type="evidence" value="ECO:0007669"/>
    <property type="project" value="UniProtKB-ARBA"/>
</dbReference>
<dbReference type="InterPro" id="IPR025110">
    <property type="entry name" value="AMP-bd_C"/>
</dbReference>
<dbReference type="GO" id="GO:0004321">
    <property type="term" value="F:fatty-acyl-CoA synthase activity"/>
    <property type="evidence" value="ECO:0007669"/>
    <property type="project" value="UniProtKB-EC"/>
</dbReference>
<dbReference type="InterPro" id="IPR045851">
    <property type="entry name" value="AMP-bd_C_sf"/>
</dbReference>
<dbReference type="EC" id="2.3.1.86" evidence="3"/>
<dbReference type="InterPro" id="IPR020845">
    <property type="entry name" value="AMP-binding_CS"/>
</dbReference>